<dbReference type="AlphaFoldDB" id="M8BJH3"/>
<evidence type="ECO:0000313" key="1">
    <source>
        <dbReference type="EnsemblPlants" id="EMT25160"/>
    </source>
</evidence>
<sequence>MRTALVCLPLILLMLSSSSDARPGQSCFGRYVGTRDPCNSTNCDDSCRSENQEEPLCQGMRSENQEEPLCQGRCSLQMAKCRPIGCLCKFCIFP</sequence>
<proteinExistence type="predicted"/>
<name>M8BJH3_AEGTA</name>
<protein>
    <submittedName>
        <fullName evidence="1">Uncharacterized protein</fullName>
    </submittedName>
</protein>
<dbReference type="EnsemblPlants" id="EMT25160">
    <property type="protein sequence ID" value="EMT25160"/>
    <property type="gene ID" value="F775_52562"/>
</dbReference>
<accession>M8BJH3</accession>
<reference evidence="1" key="1">
    <citation type="submission" date="2015-06" db="UniProtKB">
        <authorList>
            <consortium name="EnsemblPlants"/>
        </authorList>
    </citation>
    <scope>IDENTIFICATION</scope>
</reference>
<organism evidence="1">
    <name type="scientific">Aegilops tauschii</name>
    <name type="common">Tausch's goatgrass</name>
    <name type="synonym">Aegilops squarrosa</name>
    <dbReference type="NCBI Taxonomy" id="37682"/>
    <lineage>
        <taxon>Eukaryota</taxon>
        <taxon>Viridiplantae</taxon>
        <taxon>Streptophyta</taxon>
        <taxon>Embryophyta</taxon>
        <taxon>Tracheophyta</taxon>
        <taxon>Spermatophyta</taxon>
        <taxon>Magnoliopsida</taxon>
        <taxon>Liliopsida</taxon>
        <taxon>Poales</taxon>
        <taxon>Poaceae</taxon>
        <taxon>BOP clade</taxon>
        <taxon>Pooideae</taxon>
        <taxon>Triticodae</taxon>
        <taxon>Triticeae</taxon>
        <taxon>Triticinae</taxon>
        <taxon>Aegilops</taxon>
    </lineage>
</organism>